<dbReference type="SMART" id="SM00487">
    <property type="entry name" value="DEXDc"/>
    <property type="match status" value="2"/>
</dbReference>
<dbReference type="InterPro" id="IPR014016">
    <property type="entry name" value="UvrD-like_ATP-bd"/>
</dbReference>
<dbReference type="PROSITE" id="PS51192">
    <property type="entry name" value="HELICASE_ATP_BIND_1"/>
    <property type="match status" value="1"/>
</dbReference>
<dbReference type="GO" id="GO:0000724">
    <property type="term" value="P:double-strand break repair via homologous recombination"/>
    <property type="evidence" value="ECO:0007669"/>
    <property type="project" value="TreeGrafter"/>
</dbReference>
<evidence type="ECO:0000313" key="10">
    <source>
        <dbReference type="Proteomes" id="UP000198790"/>
    </source>
</evidence>
<evidence type="ECO:0000256" key="3">
    <source>
        <dbReference type="ARBA" id="ARBA00022806"/>
    </source>
</evidence>
<accession>A0A1I1CAQ9</accession>
<keyword evidence="9" id="KW-0238">DNA-binding</keyword>
<dbReference type="PROSITE" id="PS51194">
    <property type="entry name" value="HELICASE_CTER"/>
    <property type="match status" value="1"/>
</dbReference>
<dbReference type="Pfam" id="PF00271">
    <property type="entry name" value="Helicase_C"/>
    <property type="match status" value="1"/>
</dbReference>
<dbReference type="GO" id="GO:0043138">
    <property type="term" value="F:3'-5' DNA helicase activity"/>
    <property type="evidence" value="ECO:0007669"/>
    <property type="project" value="TreeGrafter"/>
</dbReference>
<dbReference type="Proteomes" id="UP000198790">
    <property type="component" value="Unassembled WGS sequence"/>
</dbReference>
<dbReference type="RefSeq" id="WP_092901575.1">
    <property type="nucleotide sequence ID" value="NZ_FOKK01000027.1"/>
</dbReference>
<keyword evidence="4 5" id="KW-0067">ATP-binding</keyword>
<dbReference type="SUPFAM" id="SSF53098">
    <property type="entry name" value="Ribonuclease H-like"/>
    <property type="match status" value="1"/>
</dbReference>
<evidence type="ECO:0000259" key="7">
    <source>
        <dbReference type="PROSITE" id="PS51194"/>
    </source>
</evidence>
<dbReference type="CDD" id="cd17932">
    <property type="entry name" value="DEXQc_UvrD"/>
    <property type="match status" value="1"/>
</dbReference>
<dbReference type="GO" id="GO:0009378">
    <property type="term" value="F:four-way junction helicase activity"/>
    <property type="evidence" value="ECO:0007669"/>
    <property type="project" value="TreeGrafter"/>
</dbReference>
<feature type="domain" description="Helicase ATP-binding" evidence="6">
    <location>
        <begin position="1220"/>
        <end position="1402"/>
    </location>
</feature>
<keyword evidence="2 5" id="KW-0378">Hydrolase</keyword>
<organism evidence="9 10">
    <name type="scientific">Algoriphagus aquimarinus</name>
    <dbReference type="NCBI Taxonomy" id="237018"/>
    <lineage>
        <taxon>Bacteria</taxon>
        <taxon>Pseudomonadati</taxon>
        <taxon>Bacteroidota</taxon>
        <taxon>Cytophagia</taxon>
        <taxon>Cytophagales</taxon>
        <taxon>Cyclobacteriaceae</taxon>
        <taxon>Algoriphagus</taxon>
    </lineage>
</organism>
<proteinExistence type="predicted"/>
<dbReference type="PANTHER" id="PTHR13710">
    <property type="entry name" value="DNA HELICASE RECQ FAMILY MEMBER"/>
    <property type="match status" value="1"/>
</dbReference>
<dbReference type="Pfam" id="PF00580">
    <property type="entry name" value="UvrD-helicase"/>
    <property type="match status" value="2"/>
</dbReference>
<dbReference type="InterPro" id="IPR012337">
    <property type="entry name" value="RNaseH-like_sf"/>
</dbReference>
<evidence type="ECO:0000259" key="6">
    <source>
        <dbReference type="PROSITE" id="PS51192"/>
    </source>
</evidence>
<evidence type="ECO:0000313" key="9">
    <source>
        <dbReference type="EMBL" id="SFB59741.1"/>
    </source>
</evidence>
<dbReference type="Gene3D" id="3.40.50.300">
    <property type="entry name" value="P-loop containing nucleotide triphosphate hydrolases"/>
    <property type="match status" value="4"/>
</dbReference>
<feature type="binding site" evidence="5">
    <location>
        <begin position="2092"/>
        <end position="2099"/>
    </location>
    <ligand>
        <name>ATP</name>
        <dbReference type="ChEBI" id="CHEBI:30616"/>
    </ligand>
</feature>
<dbReference type="GO" id="GO:0005524">
    <property type="term" value="F:ATP binding"/>
    <property type="evidence" value="ECO:0007669"/>
    <property type="project" value="UniProtKB-UniRule"/>
</dbReference>
<dbReference type="GO" id="GO:0003677">
    <property type="term" value="F:DNA binding"/>
    <property type="evidence" value="ECO:0007669"/>
    <property type="project" value="UniProtKB-KW"/>
</dbReference>
<evidence type="ECO:0000256" key="5">
    <source>
        <dbReference type="PROSITE-ProRule" id="PRU00560"/>
    </source>
</evidence>
<dbReference type="InterPro" id="IPR014017">
    <property type="entry name" value="DNA_helicase_UvrD-like_C"/>
</dbReference>
<dbReference type="InterPro" id="IPR027417">
    <property type="entry name" value="P-loop_NTPase"/>
</dbReference>
<dbReference type="Pfam" id="PF00270">
    <property type="entry name" value="DEAD"/>
    <property type="match status" value="1"/>
</dbReference>
<evidence type="ECO:0000256" key="2">
    <source>
        <dbReference type="ARBA" id="ARBA00022801"/>
    </source>
</evidence>
<dbReference type="GO" id="GO:0005694">
    <property type="term" value="C:chromosome"/>
    <property type="evidence" value="ECO:0007669"/>
    <property type="project" value="TreeGrafter"/>
</dbReference>
<gene>
    <name evidence="9" type="ORF">SAMN04489723_1275</name>
</gene>
<reference evidence="9 10" key="1">
    <citation type="submission" date="2016-10" db="EMBL/GenBank/DDBJ databases">
        <authorList>
            <person name="de Groot N.N."/>
        </authorList>
    </citation>
    <scope>NUCLEOTIDE SEQUENCE [LARGE SCALE GENOMIC DNA]</scope>
    <source>
        <strain evidence="9 10">DSM 23399</strain>
    </source>
</reference>
<dbReference type="PROSITE" id="PS51198">
    <property type="entry name" value="UVRD_HELICASE_ATP_BIND"/>
    <property type="match status" value="1"/>
</dbReference>
<keyword evidence="3 5" id="KW-0347">Helicase</keyword>
<dbReference type="SUPFAM" id="SSF52540">
    <property type="entry name" value="P-loop containing nucleoside triphosphate hydrolases"/>
    <property type="match status" value="2"/>
</dbReference>
<dbReference type="InterPro" id="IPR001650">
    <property type="entry name" value="Helicase_C-like"/>
</dbReference>
<dbReference type="EMBL" id="FOKK01000027">
    <property type="protein sequence ID" value="SFB59741.1"/>
    <property type="molecule type" value="Genomic_DNA"/>
</dbReference>
<dbReference type="GO" id="GO:0016787">
    <property type="term" value="F:hydrolase activity"/>
    <property type="evidence" value="ECO:0007669"/>
    <property type="project" value="UniProtKB-UniRule"/>
</dbReference>
<evidence type="ECO:0000259" key="8">
    <source>
        <dbReference type="PROSITE" id="PS51198"/>
    </source>
</evidence>
<dbReference type="PANTHER" id="PTHR13710:SF108">
    <property type="entry name" value="ATP-DEPENDENT DNA HELICASE Q4"/>
    <property type="match status" value="1"/>
</dbReference>
<feature type="domain" description="Helicase C-terminal" evidence="7">
    <location>
        <begin position="1425"/>
        <end position="1589"/>
    </location>
</feature>
<sequence>MEQKFIRLGQIARKLNVNTSEIVEILASNGIEVENNPNSKLNLSQVQLVQNKVYSTTKELQDNLSIKEIHEILKGTSRLDKDKITQKIPVNFLKEEINLLPLKRKAENFEISKVIFENLFPKEWKDLKVGRVKFYDAKKGFGYVFSFEDAKDCFIHSSKLLTVDIAENDIVVFKTIDSKRKRGELDAIKVSSLIPCYLFIRKERSYASPISGFSITQEFPIRDTVKEGVFIIKAKESLSQWNVEVINDYSSPEPDKIGWAKKVLIHQAQNITQYRTSIIWLNRFLIASGAKNTTFFSLFKLIFNEMGSRELNEILLQINEFYVFPFLEEFFDDVKNQIFNKVSFCFWIRGIVGELPKEDNSNTIWSEDILPFLSYQDQIEVLNALRIQEQNSERLSFLIQEFLKKPIFLDSKQGVENFKEFIAPYLALFPTIKLTENDFESSHPEIYVELFKLKVINSLSEDKMYWILKELTKDEDRVSLLEGFPFEKAASHLARHESLLHLQQNRLFDEIESEIRQLDFVCFDLEVEGSGIKEYAWISNSGAKEHTHYINKEAGLKDLIHLIKSSSLIIGQNIREFDLPRLDGIDVVAFQDFIWDTLEVEMLLNPGRKSYGLMTAHTATYDTNQTYQLFLNQIMRLIASREVFQSLKPFIPLYAVTLIEEKCLQFGLQFVDKKYAEEKSDQYFRPQGGQVLSGEISRALDEVFEVDSKVLVILPELLWDSVSSHYNLNLISRNRRKSWILSRELVEQGYIDDDFLQEVLLRYIDWNILRGCIPYLSNLPTPILIKIPDEVLHELCEYSSIEELIKRQMPASIFFDELILIEEAEMAWEGYHVVVLCKELSQLTTKIQLGQDFDFATIFEKFPKQEPIWLKLSGGQSYVSLGHNHLELLHIKSIPKHVNNIWIEKTGRSQFKVYCNQDIDSIIESLSFENIVSIEFKENKSGKTNGFVIKPNPKKSGFLADAHRVNAESFYRDKYWVYQFKLIRGIRISGSILPKVLIVNNRSEIDLLASYSRSLGFFVPDNRSSTIRQLELLHVSSSRNKLMVVPIDMLSDIISINYVGPIDFIWDSFLLQEKSQMIHFEILENDESDIEGQRNNVRPGMVDTFTLLKSHKSLIDFYYYSIVDNHADSNLFLGDSRLADYYDVARSFHMNSFPIEVWGSEEKYNADYELARKIFPSNTATSEIPFGVEEAKDLLRYIFLAEENPENPHEWRDYQHLYLDEILQAKKDLIVSLPTGAGKSVLFQAPALFRSGFTNKLTIVIVPLRALMQDQVDGLWDKGFFSNVDFISGDKSPVEIKDIYRRISGGEITMLFITPERFRVRSFENTLLSRIISDNGLEFAVFDEAHCISQWGLDFRPDYMNAAKKIAEYSSKFDLKKLLFSATISEQVSNDITRIMGSLDIVEGAPKNYNPVRDHIRIGFKHNIAVEDRLTEIANYLMVGGFDSKKSRAIIFVKSRKKVEESAVLFPDYLREVFGDNSGLEDKVGFFHAGMDAEDRRETYDKFKSGDFVILFSTKAFGMGMDIPNIHYVAHLSPSSTFEDFLQEVGRAGRNERLRYEAGFDGENNYIKTLCLTSTDDFAQLKDQLLESRISWHEVAEAKGIVERYIEKFKTLIPDLEHPTALPLDLLSVERGKTDESLNINFRLALHWLEKLERIKLGYSTITHLELFKDSILNLQENLSKCQDKETLEVCRAIVKLRQIMPDQEGDENSELIQISLSALRDETKLSLSNLYGALYKAHSTNLIKINQQVLIETTRLRSEEIKHALDTKYQNEKFPALKAVFSFARRILQSVPLNDSKIFEGEELDYMLNEAISEEVSFKALPWSKRDQEDSKKNELQNFKKDLFKKRAKHAFTLIRVLGKTRHESKMEKKSDGSRKAIVHQSVFNGYHKVEEWSSKLLQLENDSIRLLLHISNSSFKKNINSFNWADLISNVNLKEDVNYLQDLLFILSILGYCKSGGIFPSGIEVYLKSINGIAENDLHSDDNQVFEEFEESRKVRELKLISLEVLANYQKGKNLDDLALRHKQEIFIKKYFACDSLESLLDVIQKELDPDDPLLIKWRGDAIQSEEDRLNTEQRKIYDAEVNQHISVMAGPGSGKTHTLTLRVARLVHHVGVNPDEILVLAYNRAVVSELKDRLGKLFNELGYGKLSKRLKIFTFHGLAKRYCREKLEGRDFNEWEPILLEILKNSPGEIFYQLGSLKHILVDEFQDINNTRVQLLSELQNLTKSNLFIIGDPNQSIYGYDREKEGGSLSPWPYYDDFNRIFSPAIFKLFKNHRSYPEILELSKGLLTLPDDQQDLIPLPTREPEEEYLKEYVQVFDTVENRADWWTFLEDLTKERINGRPYRQIAVLFRTNNEVYRGFQKIRSIDLPDIRIRIQGSLPYEFIRIRECFEVIQYIKRKQGDLTKSKFENEIDTEINRLILAFPLWNHFYLRVMQSLILEFLNDEEDNLSYSELIEYLFETGSKDDGQLFKIYEKYRSQFSHGADEIEVVLSTMHKVKGLEFDCVIVPPSFSDLPLKKIDIEEEEKLSEMIEEERRLTYVAYTRARFRLLVFMNKREKALLNSNSFRFPDSVSTRMGVPAIPELSKLVINWPAMDYNFNRRSINPAIKSHIKSGDPVFVKKNNNTQFPYFELHHEMMRKTIGSLSSNAGRIREYDKVTGFVVNEVVAWEYEDSVKSDLRNGTNYSEKWCSEAKAQGYVYLVDFAGYGKPDG</sequence>
<dbReference type="SUPFAM" id="SSF50249">
    <property type="entry name" value="Nucleic acid-binding proteins"/>
    <property type="match status" value="1"/>
</dbReference>
<dbReference type="CDD" id="cd17920">
    <property type="entry name" value="DEXHc_RecQ"/>
    <property type="match status" value="1"/>
</dbReference>
<dbReference type="SMART" id="SM00490">
    <property type="entry name" value="HELICc"/>
    <property type="match status" value="1"/>
</dbReference>
<dbReference type="STRING" id="237018.SAMN04489723_1275"/>
<evidence type="ECO:0000256" key="4">
    <source>
        <dbReference type="ARBA" id="ARBA00022840"/>
    </source>
</evidence>
<dbReference type="OrthoDB" id="9763310at2"/>
<dbReference type="InterPro" id="IPR012340">
    <property type="entry name" value="NA-bd_OB-fold"/>
</dbReference>
<name>A0A1I1CAQ9_9BACT</name>
<keyword evidence="1 5" id="KW-0547">Nucleotide-binding</keyword>
<dbReference type="GO" id="GO:0005737">
    <property type="term" value="C:cytoplasm"/>
    <property type="evidence" value="ECO:0007669"/>
    <property type="project" value="TreeGrafter"/>
</dbReference>
<feature type="domain" description="UvrD-like helicase ATP-binding" evidence="8">
    <location>
        <begin position="2071"/>
        <end position="2395"/>
    </location>
</feature>
<dbReference type="InterPro" id="IPR014001">
    <property type="entry name" value="Helicase_ATP-bd"/>
</dbReference>
<evidence type="ECO:0000256" key="1">
    <source>
        <dbReference type="ARBA" id="ARBA00022741"/>
    </source>
</evidence>
<dbReference type="InterPro" id="IPR011545">
    <property type="entry name" value="DEAD/DEAH_box_helicase_dom"/>
</dbReference>
<dbReference type="Pfam" id="PF13361">
    <property type="entry name" value="UvrD_C"/>
    <property type="match status" value="1"/>
</dbReference>
<protein>
    <submittedName>
        <fullName evidence="9">'Cold-shock' DNA-binding domain-containing protein</fullName>
    </submittedName>
</protein>
<dbReference type="Gene3D" id="2.40.50.140">
    <property type="entry name" value="Nucleic acid-binding proteins"/>
    <property type="match status" value="1"/>
</dbReference>
<keyword evidence="10" id="KW-1185">Reference proteome</keyword>